<dbReference type="OrthoDB" id="368337at2"/>
<dbReference type="SUPFAM" id="SSF47413">
    <property type="entry name" value="lambda repressor-like DNA-binding domains"/>
    <property type="match status" value="1"/>
</dbReference>
<protein>
    <submittedName>
        <fullName evidence="5">Putative maltose operon transcriptional repressor</fullName>
    </submittedName>
</protein>
<dbReference type="InterPro" id="IPR028082">
    <property type="entry name" value="Peripla_BP_I"/>
</dbReference>
<evidence type="ECO:0000259" key="4">
    <source>
        <dbReference type="PROSITE" id="PS50932"/>
    </source>
</evidence>
<dbReference type="eggNOG" id="COG1609">
    <property type="taxonomic scope" value="Bacteria"/>
</dbReference>
<evidence type="ECO:0000313" key="6">
    <source>
        <dbReference type="Proteomes" id="UP000004947"/>
    </source>
</evidence>
<name>A6DP13_9BACT</name>
<dbReference type="SUPFAM" id="SSF53822">
    <property type="entry name" value="Periplasmic binding protein-like I"/>
    <property type="match status" value="1"/>
</dbReference>
<dbReference type="PRINTS" id="PR00036">
    <property type="entry name" value="HTHLACI"/>
</dbReference>
<evidence type="ECO:0000256" key="1">
    <source>
        <dbReference type="ARBA" id="ARBA00023015"/>
    </source>
</evidence>
<dbReference type="STRING" id="313628.LNTAR_02017"/>
<accession>A6DP13</accession>
<evidence type="ECO:0000256" key="2">
    <source>
        <dbReference type="ARBA" id="ARBA00023125"/>
    </source>
</evidence>
<keyword evidence="2" id="KW-0238">DNA-binding</keyword>
<evidence type="ECO:0000256" key="3">
    <source>
        <dbReference type="ARBA" id="ARBA00023163"/>
    </source>
</evidence>
<dbReference type="EMBL" id="ABCK01000015">
    <property type="protein sequence ID" value="EDM26545.1"/>
    <property type="molecule type" value="Genomic_DNA"/>
</dbReference>
<dbReference type="Pfam" id="PF00356">
    <property type="entry name" value="LacI"/>
    <property type="match status" value="1"/>
</dbReference>
<feature type="domain" description="HTH lacI-type" evidence="4">
    <location>
        <begin position="3"/>
        <end position="57"/>
    </location>
</feature>
<dbReference type="CDD" id="cd01392">
    <property type="entry name" value="HTH_LacI"/>
    <property type="match status" value="1"/>
</dbReference>
<keyword evidence="1" id="KW-0805">Transcription regulation</keyword>
<dbReference type="Gene3D" id="1.10.260.40">
    <property type="entry name" value="lambda repressor-like DNA-binding domains"/>
    <property type="match status" value="1"/>
</dbReference>
<keyword evidence="3" id="KW-0804">Transcription</keyword>
<dbReference type="InterPro" id="IPR010982">
    <property type="entry name" value="Lambda_DNA-bd_dom_sf"/>
</dbReference>
<keyword evidence="6" id="KW-1185">Reference proteome</keyword>
<sequence>MSVTIYDIAKEAGVSASTVSRVLNSSSLISDERSSNIIEIANRLGYTKRAIKKQKSRAILNIKLVLGQLNDPSLPLVYSVPELIDGIKAGVPENQLNIICETSNKTKDLFSSKKSGQADAVIFAFCQVPKSTEQYLKENNIPFLVLNRSPEENDFITFNNKEAMNELVKKSLVKTSRPVFLEMYSENEITTERRQGFLNACEELSIADYEFIQLNSLDEIDRHLLTNFTKKGKKQIVAMNDIIASVFMFQALKNSYKIPEDFSLSGFDGSSVSSMLASELRTVSLQINKLGRKSGDWITKRVLEREEAAYQVYLKGKYIEGSTYSS</sequence>
<evidence type="ECO:0000313" key="5">
    <source>
        <dbReference type="EMBL" id="EDM26545.1"/>
    </source>
</evidence>
<organism evidence="5 6">
    <name type="scientific">Lentisphaera araneosa HTCC2155</name>
    <dbReference type="NCBI Taxonomy" id="313628"/>
    <lineage>
        <taxon>Bacteria</taxon>
        <taxon>Pseudomonadati</taxon>
        <taxon>Lentisphaerota</taxon>
        <taxon>Lentisphaeria</taxon>
        <taxon>Lentisphaerales</taxon>
        <taxon>Lentisphaeraceae</taxon>
        <taxon>Lentisphaera</taxon>
    </lineage>
</organism>
<dbReference type="Pfam" id="PF13377">
    <property type="entry name" value="Peripla_BP_3"/>
    <property type="match status" value="1"/>
</dbReference>
<dbReference type="AlphaFoldDB" id="A6DP13"/>
<dbReference type="GO" id="GO:0000976">
    <property type="term" value="F:transcription cis-regulatory region binding"/>
    <property type="evidence" value="ECO:0007669"/>
    <property type="project" value="TreeGrafter"/>
</dbReference>
<reference evidence="5 6" key="1">
    <citation type="journal article" date="2010" name="J. Bacteriol.">
        <title>Genome sequence of Lentisphaera araneosa HTCC2155T, the type species of the order Lentisphaerales in the phylum Lentisphaerae.</title>
        <authorList>
            <person name="Thrash J.C."/>
            <person name="Cho J.C."/>
            <person name="Vergin K.L."/>
            <person name="Morris R.M."/>
            <person name="Giovannoni S.J."/>
        </authorList>
    </citation>
    <scope>NUCLEOTIDE SEQUENCE [LARGE SCALE GENOMIC DNA]</scope>
    <source>
        <strain evidence="5 6">HTCC2155</strain>
    </source>
</reference>
<dbReference type="SMART" id="SM00354">
    <property type="entry name" value="HTH_LACI"/>
    <property type="match status" value="1"/>
</dbReference>
<dbReference type="PROSITE" id="PS00356">
    <property type="entry name" value="HTH_LACI_1"/>
    <property type="match status" value="1"/>
</dbReference>
<dbReference type="PANTHER" id="PTHR30146">
    <property type="entry name" value="LACI-RELATED TRANSCRIPTIONAL REPRESSOR"/>
    <property type="match status" value="1"/>
</dbReference>
<dbReference type="Gene3D" id="3.40.50.2300">
    <property type="match status" value="2"/>
</dbReference>
<gene>
    <name evidence="5" type="ORF">LNTAR_02017</name>
</gene>
<dbReference type="InterPro" id="IPR000843">
    <property type="entry name" value="HTH_LacI"/>
</dbReference>
<dbReference type="InterPro" id="IPR046335">
    <property type="entry name" value="LacI/GalR-like_sensor"/>
</dbReference>
<dbReference type="GO" id="GO:0003700">
    <property type="term" value="F:DNA-binding transcription factor activity"/>
    <property type="evidence" value="ECO:0007669"/>
    <property type="project" value="TreeGrafter"/>
</dbReference>
<dbReference type="PROSITE" id="PS50932">
    <property type="entry name" value="HTH_LACI_2"/>
    <property type="match status" value="1"/>
</dbReference>
<proteinExistence type="predicted"/>
<dbReference type="Proteomes" id="UP000004947">
    <property type="component" value="Unassembled WGS sequence"/>
</dbReference>
<dbReference type="PANTHER" id="PTHR30146:SF109">
    <property type="entry name" value="HTH-TYPE TRANSCRIPTIONAL REGULATOR GALS"/>
    <property type="match status" value="1"/>
</dbReference>
<comment type="caution">
    <text evidence="5">The sequence shown here is derived from an EMBL/GenBank/DDBJ whole genome shotgun (WGS) entry which is preliminary data.</text>
</comment>
<dbReference type="RefSeq" id="WP_007279597.1">
    <property type="nucleotide sequence ID" value="NZ_ABCK01000015.1"/>
</dbReference>